<dbReference type="Proteomes" id="UP000192247">
    <property type="component" value="Unassembled WGS sequence"/>
</dbReference>
<evidence type="ECO:0000313" key="3">
    <source>
        <dbReference type="EMBL" id="OQR70714.1"/>
    </source>
</evidence>
<keyword evidence="2" id="KW-0812">Transmembrane</keyword>
<keyword evidence="2" id="KW-0472">Membrane</keyword>
<proteinExistence type="predicted"/>
<name>A0A1V9XAZ9_9ACAR</name>
<keyword evidence="2" id="KW-1133">Transmembrane helix</keyword>
<protein>
    <submittedName>
        <fullName evidence="3">Uncharacterized protein</fullName>
    </submittedName>
</protein>
<organism evidence="3 4">
    <name type="scientific">Tropilaelaps mercedesae</name>
    <dbReference type="NCBI Taxonomy" id="418985"/>
    <lineage>
        <taxon>Eukaryota</taxon>
        <taxon>Metazoa</taxon>
        <taxon>Ecdysozoa</taxon>
        <taxon>Arthropoda</taxon>
        <taxon>Chelicerata</taxon>
        <taxon>Arachnida</taxon>
        <taxon>Acari</taxon>
        <taxon>Parasitiformes</taxon>
        <taxon>Mesostigmata</taxon>
        <taxon>Gamasina</taxon>
        <taxon>Dermanyssoidea</taxon>
        <taxon>Laelapidae</taxon>
        <taxon>Tropilaelaps</taxon>
    </lineage>
</organism>
<feature type="compositionally biased region" description="Polar residues" evidence="1">
    <location>
        <begin position="27"/>
        <end position="40"/>
    </location>
</feature>
<gene>
    <name evidence="3" type="ORF">BIW11_01637</name>
</gene>
<feature type="compositionally biased region" description="Low complexity" evidence="1">
    <location>
        <begin position="41"/>
        <end position="54"/>
    </location>
</feature>
<evidence type="ECO:0000256" key="2">
    <source>
        <dbReference type="SAM" id="Phobius"/>
    </source>
</evidence>
<reference evidence="3" key="1">
    <citation type="journal article" date="2017" name="Gigascience">
        <title>Draft genome of the honey bee ectoparasitic mite, Tropilaelaps mercedesae, is shaped by the parasitic life history.</title>
        <authorList>
            <person name="Dong X."/>
            <person name="Armstrong S.D."/>
            <person name="Xia D."/>
            <person name="Makepeace B.L."/>
            <person name="Darby A.C."/>
            <person name="Kadowaki T."/>
        </authorList>
    </citation>
    <scope>NUCLEOTIDE SEQUENCE [LARGE SCALE GENOMIC DNA]</scope>
    <source>
        <strain evidence="3">Wuxi-XJTLU</strain>
    </source>
</reference>
<dbReference type="EMBL" id="MNPL01016499">
    <property type="protein sequence ID" value="OQR70714.1"/>
    <property type="molecule type" value="Genomic_DNA"/>
</dbReference>
<comment type="caution">
    <text evidence="3">The sequence shown here is derived from an EMBL/GenBank/DDBJ whole genome shotgun (WGS) entry which is preliminary data.</text>
</comment>
<dbReference type="AlphaFoldDB" id="A0A1V9XAZ9"/>
<accession>A0A1V9XAZ9</accession>
<feature type="transmembrane region" description="Helical" evidence="2">
    <location>
        <begin position="165"/>
        <end position="189"/>
    </location>
</feature>
<evidence type="ECO:0000313" key="4">
    <source>
        <dbReference type="Proteomes" id="UP000192247"/>
    </source>
</evidence>
<keyword evidence="4" id="KW-1185">Reference proteome</keyword>
<feature type="region of interest" description="Disordered" evidence="1">
    <location>
        <begin position="26"/>
        <end position="73"/>
    </location>
</feature>
<evidence type="ECO:0000256" key="1">
    <source>
        <dbReference type="SAM" id="MobiDB-lite"/>
    </source>
</evidence>
<feature type="non-terminal residue" evidence="3">
    <location>
        <position position="1"/>
    </location>
</feature>
<dbReference type="OrthoDB" id="6376270at2759"/>
<sequence length="279" mass="29262">SPSDYQASASNSNLYYYYYPANGQHGTGKSESAGSDPYQTSAASSYPSYASEGSAHGHGPQHPSTFDGSDSAASYAGSAAYQSQLQHAYAAAAAAHQAHQGQQGYGQYSPSLVGAASQVNTQYASAPPPTGYQGQGSYGGQGPYPAASNFQSSYAPASADSKSRFYGLGSVIMPLVGLGALAFLLPSVTNLGGKKKTKRSAELNEPSKANGVAEYAERLEKYFKVYRAAVENDDCMNRIVCELGDTVSTVAPQWMAGKMSVFKFGALNEKSAKCARYKC</sequence>
<dbReference type="InParanoid" id="A0A1V9XAZ9"/>